<dbReference type="PANTHER" id="PTHR23273:SF114">
    <property type="entry name" value="REPLICATION FACTOR A C-TERMINAL DOMAIN-CONTAINING PROTEIN"/>
    <property type="match status" value="1"/>
</dbReference>
<protein>
    <recommendedName>
        <fullName evidence="4">Replication factor A C-terminal domain-containing protein</fullName>
    </recommendedName>
</protein>
<feature type="compositionally biased region" description="Basic and acidic residues" evidence="1">
    <location>
        <begin position="267"/>
        <end position="288"/>
    </location>
</feature>
<evidence type="ECO:0000256" key="1">
    <source>
        <dbReference type="SAM" id="MobiDB-lite"/>
    </source>
</evidence>
<gene>
    <name evidence="2" type="ORF">ERUC_LOCUS35080</name>
</gene>
<comment type="caution">
    <text evidence="2">The sequence shown here is derived from an EMBL/GenBank/DDBJ whole genome shotgun (WGS) entry which is preliminary data.</text>
</comment>
<dbReference type="AlphaFoldDB" id="A0ABC8LGC2"/>
<sequence length="288" mass="31821">MDDDDEKSEEHDEDVEGRKMRWRTRPLMKGMSKERRVEKGTNYDIIGFGTCALCFSFLASSRVFIDSDVQPTRDYLTWLGSNSEVASRVNPDVVTKAEPATIGTLLSFMRQEGEKVAWFECTATIDDVVHGSAWYYIACCGGMTKATKGPTTLMCKKCGKADVAGVAEYLTKISVYDTNDQATFANAVVGDDHVVPVPQALIDTIGQTHMFVIKISDYNFTGKSKDLTFTKVLRPQTPEPEVNVAENLVVPSADEALQGDNPEESADERVKRSSDMVETEEAKLARCG</sequence>
<evidence type="ECO:0000313" key="2">
    <source>
        <dbReference type="EMBL" id="CAH8382597.1"/>
    </source>
</evidence>
<proteinExistence type="predicted"/>
<dbReference type="Gene3D" id="2.40.50.140">
    <property type="entry name" value="Nucleic acid-binding proteins"/>
    <property type="match status" value="1"/>
</dbReference>
<dbReference type="SUPFAM" id="SSF50249">
    <property type="entry name" value="Nucleic acid-binding proteins"/>
    <property type="match status" value="1"/>
</dbReference>
<dbReference type="EMBL" id="CAKOAT010557376">
    <property type="protein sequence ID" value="CAH8382597.1"/>
    <property type="molecule type" value="Genomic_DNA"/>
</dbReference>
<dbReference type="InterPro" id="IPR012340">
    <property type="entry name" value="NA-bd_OB-fold"/>
</dbReference>
<reference evidence="2 3" key="1">
    <citation type="submission" date="2022-03" db="EMBL/GenBank/DDBJ databases">
        <authorList>
            <person name="Macdonald S."/>
            <person name="Ahmed S."/>
            <person name="Newling K."/>
        </authorList>
    </citation>
    <scope>NUCLEOTIDE SEQUENCE [LARGE SCALE GENOMIC DNA]</scope>
</reference>
<accession>A0ABC8LGC2</accession>
<feature type="region of interest" description="Disordered" evidence="1">
    <location>
        <begin position="251"/>
        <end position="288"/>
    </location>
</feature>
<dbReference type="Proteomes" id="UP001642260">
    <property type="component" value="Unassembled WGS sequence"/>
</dbReference>
<keyword evidence="3" id="KW-1185">Reference proteome</keyword>
<organism evidence="2 3">
    <name type="scientific">Eruca vesicaria subsp. sativa</name>
    <name type="common">Garden rocket</name>
    <name type="synonym">Eruca sativa</name>
    <dbReference type="NCBI Taxonomy" id="29727"/>
    <lineage>
        <taxon>Eukaryota</taxon>
        <taxon>Viridiplantae</taxon>
        <taxon>Streptophyta</taxon>
        <taxon>Embryophyta</taxon>
        <taxon>Tracheophyta</taxon>
        <taxon>Spermatophyta</taxon>
        <taxon>Magnoliopsida</taxon>
        <taxon>eudicotyledons</taxon>
        <taxon>Gunneridae</taxon>
        <taxon>Pentapetalae</taxon>
        <taxon>rosids</taxon>
        <taxon>malvids</taxon>
        <taxon>Brassicales</taxon>
        <taxon>Brassicaceae</taxon>
        <taxon>Brassiceae</taxon>
        <taxon>Eruca</taxon>
    </lineage>
</organism>
<dbReference type="PANTHER" id="PTHR23273">
    <property type="entry name" value="REPLICATION FACTOR A 1, RFA1"/>
    <property type="match status" value="1"/>
</dbReference>
<name>A0ABC8LGC2_ERUVS</name>
<evidence type="ECO:0008006" key="4">
    <source>
        <dbReference type="Google" id="ProtNLM"/>
    </source>
</evidence>
<evidence type="ECO:0000313" key="3">
    <source>
        <dbReference type="Proteomes" id="UP001642260"/>
    </source>
</evidence>